<dbReference type="InterPro" id="IPR015797">
    <property type="entry name" value="NUDIX_hydrolase-like_dom_sf"/>
</dbReference>
<keyword evidence="3" id="KW-1185">Reference proteome</keyword>
<dbReference type="OrthoDB" id="10261522at2759"/>
<dbReference type="CDD" id="cd03676">
    <property type="entry name" value="NUDIX_Tnr3_like"/>
    <property type="match status" value="1"/>
</dbReference>
<reference evidence="2" key="1">
    <citation type="journal article" date="2020" name="Microb. Genom.">
        <title>Genetic diversity of clinical and environmental Mucorales isolates obtained from an investigation of mucormycosis cases among solid organ transplant recipients.</title>
        <authorList>
            <person name="Nguyen M.H."/>
            <person name="Kaul D."/>
            <person name="Muto C."/>
            <person name="Cheng S.J."/>
            <person name="Richter R.A."/>
            <person name="Bruno V.M."/>
            <person name="Liu G."/>
            <person name="Beyhan S."/>
            <person name="Sundermann A.J."/>
            <person name="Mounaud S."/>
            <person name="Pasculle A.W."/>
            <person name="Nierman W.C."/>
            <person name="Driscoll E."/>
            <person name="Cumbie R."/>
            <person name="Clancy C.J."/>
            <person name="Dupont C.L."/>
        </authorList>
    </citation>
    <scope>NUCLEOTIDE SEQUENCE</scope>
    <source>
        <strain evidence="2">GL11</strain>
    </source>
</reference>
<dbReference type="SUPFAM" id="SSF55811">
    <property type="entry name" value="Nudix"/>
    <property type="match status" value="1"/>
</dbReference>
<protein>
    <recommendedName>
        <fullName evidence="1">Nudix hydrolase domain-containing protein</fullName>
    </recommendedName>
</protein>
<dbReference type="PANTHER" id="PTHR13622">
    <property type="entry name" value="THIAMIN PYROPHOSPHOKINASE"/>
    <property type="match status" value="1"/>
</dbReference>
<accession>A0A9P6X9L3</accession>
<proteinExistence type="predicted"/>
<dbReference type="PROSITE" id="PS51462">
    <property type="entry name" value="NUDIX"/>
    <property type="match status" value="1"/>
</dbReference>
<dbReference type="Gene3D" id="3.90.79.10">
    <property type="entry name" value="Nucleoside Triphosphate Pyrophosphohydrolase"/>
    <property type="match status" value="1"/>
</dbReference>
<dbReference type="EMBL" id="JAANQT010000766">
    <property type="protein sequence ID" value="KAG1308526.1"/>
    <property type="molecule type" value="Genomic_DNA"/>
</dbReference>
<sequence length="309" mass="35557">MMVHKTLLEAAQSCDKFPYAFKSTEEMPVPFEHNGALIGHILPSVLCVLKEYNHQNTPSPFVIGSGRVTFASWADTFEKRTEVMRVLADHWRKQKAFPVLAGWRNELYPVYGHKEIAFVMERAATPLFGISTFGVHLNAYVVKEDGEIYMWIARRAKTKQTWPGLLDNCVAGGITYQYKIKDTIIKECDEEASIPYELASKARSTNAVTYYTSTPNGLQPETQYIFDLELPKDFVPTPRDGEVDCFYFWPLEKVKETILNGEWKINSAIVMIDFMLRHSFITPDEDPDYIQISYHLHRKLQFPTPIIKT</sequence>
<dbReference type="Pfam" id="PF00293">
    <property type="entry name" value="NUDIX"/>
    <property type="match status" value="1"/>
</dbReference>
<comment type="caution">
    <text evidence="2">The sequence shown here is derived from an EMBL/GenBank/DDBJ whole genome shotgun (WGS) entry which is preliminary data.</text>
</comment>
<evidence type="ECO:0000259" key="1">
    <source>
        <dbReference type="PROSITE" id="PS51462"/>
    </source>
</evidence>
<feature type="domain" description="Nudix hydrolase" evidence="1">
    <location>
        <begin position="134"/>
        <end position="273"/>
    </location>
</feature>
<organism evidence="2 3">
    <name type="scientific">Rhizopus oryzae</name>
    <name type="common">Mucormycosis agent</name>
    <name type="synonym">Rhizopus arrhizus var. delemar</name>
    <dbReference type="NCBI Taxonomy" id="64495"/>
    <lineage>
        <taxon>Eukaryota</taxon>
        <taxon>Fungi</taxon>
        <taxon>Fungi incertae sedis</taxon>
        <taxon>Mucoromycota</taxon>
        <taxon>Mucoromycotina</taxon>
        <taxon>Mucoromycetes</taxon>
        <taxon>Mucorales</taxon>
        <taxon>Mucorineae</taxon>
        <taxon>Rhizopodaceae</taxon>
        <taxon>Rhizopus</taxon>
    </lineage>
</organism>
<name>A0A9P6X9L3_RHIOR</name>
<gene>
    <name evidence="2" type="ORF">G6F64_005977</name>
</gene>
<dbReference type="AlphaFoldDB" id="A0A9P6X9L3"/>
<dbReference type="GO" id="GO:0044715">
    <property type="term" value="F:8-oxo-dGDP phosphatase activity"/>
    <property type="evidence" value="ECO:0007669"/>
    <property type="project" value="UniProtKB-ARBA"/>
</dbReference>
<dbReference type="Proteomes" id="UP000716291">
    <property type="component" value="Unassembled WGS sequence"/>
</dbReference>
<dbReference type="InterPro" id="IPR000086">
    <property type="entry name" value="NUDIX_hydrolase_dom"/>
</dbReference>
<dbReference type="FunFam" id="3.90.79.10:FF:000019">
    <property type="entry name" value="Thiamin pyrophosphokinase, putative"/>
    <property type="match status" value="1"/>
</dbReference>
<dbReference type="InterPro" id="IPR031804">
    <property type="entry name" value="DUF4743"/>
</dbReference>
<evidence type="ECO:0000313" key="3">
    <source>
        <dbReference type="Proteomes" id="UP000716291"/>
    </source>
</evidence>
<dbReference type="Pfam" id="PF15916">
    <property type="entry name" value="DUF4743"/>
    <property type="match status" value="1"/>
</dbReference>
<dbReference type="PANTHER" id="PTHR13622:SF8">
    <property type="entry name" value="THIAMIN PYROPHOSPHOKINASE 1"/>
    <property type="match status" value="1"/>
</dbReference>
<evidence type="ECO:0000313" key="2">
    <source>
        <dbReference type="EMBL" id="KAG1308526.1"/>
    </source>
</evidence>